<organism evidence="1 2">
    <name type="scientific">Plectonema radiosum NIES-515</name>
    <dbReference type="NCBI Taxonomy" id="2986073"/>
    <lineage>
        <taxon>Bacteria</taxon>
        <taxon>Bacillati</taxon>
        <taxon>Cyanobacteriota</taxon>
        <taxon>Cyanophyceae</taxon>
        <taxon>Oscillatoriophycideae</taxon>
        <taxon>Oscillatoriales</taxon>
        <taxon>Microcoleaceae</taxon>
        <taxon>Plectonema</taxon>
    </lineage>
</organism>
<evidence type="ECO:0000313" key="1">
    <source>
        <dbReference type="EMBL" id="MCV3212303.1"/>
    </source>
</evidence>
<dbReference type="RefSeq" id="WP_263743813.1">
    <property type="nucleotide sequence ID" value="NZ_JAOWRF010000033.1"/>
</dbReference>
<keyword evidence="2" id="KW-1185">Reference proteome</keyword>
<accession>A0ABT3AT62</accession>
<dbReference type="EMBL" id="JAOWRF010000033">
    <property type="protein sequence ID" value="MCV3212303.1"/>
    <property type="molecule type" value="Genomic_DNA"/>
</dbReference>
<proteinExistence type="predicted"/>
<gene>
    <name evidence="1" type="ORF">OGM63_01955</name>
</gene>
<comment type="caution">
    <text evidence="1">The sequence shown here is derived from an EMBL/GenBank/DDBJ whole genome shotgun (WGS) entry which is preliminary data.</text>
</comment>
<protein>
    <submittedName>
        <fullName evidence="1">Uncharacterized protein</fullName>
    </submittedName>
</protein>
<dbReference type="Proteomes" id="UP001526143">
    <property type="component" value="Unassembled WGS sequence"/>
</dbReference>
<reference evidence="1 2" key="1">
    <citation type="submission" date="2022-10" db="EMBL/GenBank/DDBJ databases">
        <title>Identification of biosynthetic pathway for the production of the potent trypsin inhibitor radiosumin.</title>
        <authorList>
            <person name="Fewer D.P."/>
            <person name="Delbaje E."/>
            <person name="Ouyang X."/>
            <person name="Agostino P.D."/>
            <person name="Wahlsten M."/>
            <person name="Jokela J."/>
            <person name="Permi P."/>
            <person name="Haapaniemi E."/>
            <person name="Koistinen H."/>
        </authorList>
    </citation>
    <scope>NUCLEOTIDE SEQUENCE [LARGE SCALE GENOMIC DNA]</scope>
    <source>
        <strain evidence="1 2">NIES-515</strain>
    </source>
</reference>
<evidence type="ECO:0000313" key="2">
    <source>
        <dbReference type="Proteomes" id="UP001526143"/>
    </source>
</evidence>
<name>A0ABT3AT62_9CYAN</name>
<sequence length="95" mass="11328">MSQNSLKDKAIENYDLEKSKFLKPFECHVQINNFGDNLQPKYSLRRKTILLADRAKYRQMCQVLGYLPKIVGDWIAVGWNERYLRYTSMRSRVHT</sequence>